<keyword evidence="2" id="KW-1185">Reference proteome</keyword>
<accession>A0AAE1D1H0</accession>
<organism evidence="1 2">
    <name type="scientific">Elysia crispata</name>
    <name type="common">lettuce slug</name>
    <dbReference type="NCBI Taxonomy" id="231223"/>
    <lineage>
        <taxon>Eukaryota</taxon>
        <taxon>Metazoa</taxon>
        <taxon>Spiralia</taxon>
        <taxon>Lophotrochozoa</taxon>
        <taxon>Mollusca</taxon>
        <taxon>Gastropoda</taxon>
        <taxon>Heterobranchia</taxon>
        <taxon>Euthyneura</taxon>
        <taxon>Panpulmonata</taxon>
        <taxon>Sacoglossa</taxon>
        <taxon>Placobranchoidea</taxon>
        <taxon>Plakobranchidae</taxon>
        <taxon>Elysia</taxon>
    </lineage>
</organism>
<name>A0AAE1D1H0_9GAST</name>
<proteinExistence type="predicted"/>
<comment type="caution">
    <text evidence="1">The sequence shown here is derived from an EMBL/GenBank/DDBJ whole genome shotgun (WGS) entry which is preliminary data.</text>
</comment>
<dbReference type="EMBL" id="JAWDGP010005812">
    <property type="protein sequence ID" value="KAK3751605.1"/>
    <property type="molecule type" value="Genomic_DNA"/>
</dbReference>
<gene>
    <name evidence="1" type="ORF">RRG08_012667</name>
</gene>
<dbReference type="AlphaFoldDB" id="A0AAE1D1H0"/>
<evidence type="ECO:0000313" key="1">
    <source>
        <dbReference type="EMBL" id="KAK3751605.1"/>
    </source>
</evidence>
<dbReference type="Proteomes" id="UP001283361">
    <property type="component" value="Unassembled WGS sequence"/>
</dbReference>
<sequence>MRQTRGVGGLARQGLSGYSIWQQWRHSSWTWSATRTRGTLIAVYNGAQSADPRQVLGDHLRVTPDPNNRVSLNFDKPGLAPVPVRPAWVFMSGHVYRTVLGGPASRHSGHPRVDTRLLVALKSLGFPHSALVVLQVRAMVVADSGREYGLLQTEDK</sequence>
<reference evidence="1" key="1">
    <citation type="journal article" date="2023" name="G3 (Bethesda)">
        <title>A reference genome for the long-term kleptoplast-retaining sea slug Elysia crispata morphotype clarki.</title>
        <authorList>
            <person name="Eastman K.E."/>
            <person name="Pendleton A.L."/>
            <person name="Shaikh M.A."/>
            <person name="Suttiyut T."/>
            <person name="Ogas R."/>
            <person name="Tomko P."/>
            <person name="Gavelis G."/>
            <person name="Widhalm J.R."/>
            <person name="Wisecaver J.H."/>
        </authorList>
    </citation>
    <scope>NUCLEOTIDE SEQUENCE</scope>
    <source>
        <strain evidence="1">ECLA1</strain>
    </source>
</reference>
<evidence type="ECO:0000313" key="2">
    <source>
        <dbReference type="Proteomes" id="UP001283361"/>
    </source>
</evidence>
<protein>
    <submittedName>
        <fullName evidence="1">Uncharacterized protein</fullName>
    </submittedName>
</protein>